<accession>A0ABW2YDC7</accession>
<keyword evidence="4" id="KW-1185">Reference proteome</keyword>
<sequence>MDTDVVKVVAGLLVGVALAALSAYLSRRRWRGSAERMETWFPEYPDVPDNPVLRRQFAVGAVLSENNAFPINVLDPHKSRAEMREWLGAWWNARDAEQARERIHALLTGGHAVTFDTLIAVAAEGDPDASREHLEEVFASELDEDPELAEFISHHPEAIARLEALGYLVSPADIARGTRAYDFGRAVTVARVAFGAGYLKREEAMALVRMAAFLAARSFASWRQFATSYLLGRALWGGVDDPSFDAMVRITDELLRNPRSPWMRDGWFDSAQAA</sequence>
<organism evidence="3 4">
    <name type="scientific">Lysobacter brunescens</name>
    <dbReference type="NCBI Taxonomy" id="262323"/>
    <lineage>
        <taxon>Bacteria</taxon>
        <taxon>Pseudomonadati</taxon>
        <taxon>Pseudomonadota</taxon>
        <taxon>Gammaproteobacteria</taxon>
        <taxon>Lysobacterales</taxon>
        <taxon>Lysobacteraceae</taxon>
        <taxon>Lysobacter</taxon>
    </lineage>
</organism>
<evidence type="ECO:0000256" key="1">
    <source>
        <dbReference type="SAM" id="Phobius"/>
    </source>
</evidence>
<protein>
    <submittedName>
        <fullName evidence="3">DUF1266 domain-containing protein</fullName>
    </submittedName>
</protein>
<feature type="transmembrane region" description="Helical" evidence="1">
    <location>
        <begin position="6"/>
        <end position="26"/>
    </location>
</feature>
<gene>
    <name evidence="3" type="ORF">ACFQ0E_11970</name>
</gene>
<dbReference type="Proteomes" id="UP001597110">
    <property type="component" value="Unassembled WGS sequence"/>
</dbReference>
<dbReference type="Pfam" id="PF06889">
    <property type="entry name" value="DUF1266"/>
    <property type="match status" value="1"/>
</dbReference>
<keyword evidence="1" id="KW-0812">Transmembrane</keyword>
<dbReference type="InterPro" id="IPR009677">
    <property type="entry name" value="DUF1266"/>
</dbReference>
<dbReference type="EMBL" id="JBHTIF010000001">
    <property type="protein sequence ID" value="MFD0726310.1"/>
    <property type="molecule type" value="Genomic_DNA"/>
</dbReference>
<name>A0ABW2YDC7_9GAMM</name>
<evidence type="ECO:0000259" key="2">
    <source>
        <dbReference type="Pfam" id="PF06889"/>
    </source>
</evidence>
<evidence type="ECO:0000313" key="3">
    <source>
        <dbReference type="EMBL" id="MFD0726310.1"/>
    </source>
</evidence>
<evidence type="ECO:0000313" key="4">
    <source>
        <dbReference type="Proteomes" id="UP001597110"/>
    </source>
</evidence>
<reference evidence="4" key="1">
    <citation type="journal article" date="2019" name="Int. J. Syst. Evol. Microbiol.">
        <title>The Global Catalogue of Microorganisms (GCM) 10K type strain sequencing project: providing services to taxonomists for standard genome sequencing and annotation.</title>
        <authorList>
            <consortium name="The Broad Institute Genomics Platform"/>
            <consortium name="The Broad Institute Genome Sequencing Center for Infectious Disease"/>
            <person name="Wu L."/>
            <person name="Ma J."/>
        </authorList>
    </citation>
    <scope>NUCLEOTIDE SEQUENCE [LARGE SCALE GENOMIC DNA]</scope>
    <source>
        <strain evidence="4">CCUG 55585</strain>
    </source>
</reference>
<feature type="domain" description="DUF1266" evidence="2">
    <location>
        <begin position="87"/>
        <end position="264"/>
    </location>
</feature>
<keyword evidence="1" id="KW-0472">Membrane</keyword>
<comment type="caution">
    <text evidence="3">The sequence shown here is derived from an EMBL/GenBank/DDBJ whole genome shotgun (WGS) entry which is preliminary data.</text>
</comment>
<keyword evidence="1" id="KW-1133">Transmembrane helix</keyword>
<dbReference type="RefSeq" id="WP_386823939.1">
    <property type="nucleotide sequence ID" value="NZ_JBHTIF010000001.1"/>
</dbReference>
<proteinExistence type="predicted"/>